<dbReference type="Proteomes" id="UP000624244">
    <property type="component" value="Unassembled WGS sequence"/>
</dbReference>
<gene>
    <name evidence="2" type="ORF">GGP41_001283</name>
</gene>
<accession>A0A8H5ZBH4</accession>
<dbReference type="EMBL" id="WNKQ01000020">
    <property type="protein sequence ID" value="KAF5845179.1"/>
    <property type="molecule type" value="Genomic_DNA"/>
</dbReference>
<sequence length="107" mass="11517">MVLTFPRILRILLRLALVPCSKLRLSINTTTCALTTKSPFSANTSSTESRSIAILREMTPVTNALARGPSNVNGMSLKNFAKTAQSSKYILPVPCDAQSTYGVGGRK</sequence>
<evidence type="ECO:0000313" key="3">
    <source>
        <dbReference type="Proteomes" id="UP000624244"/>
    </source>
</evidence>
<protein>
    <submittedName>
        <fullName evidence="2">Uncharacterized protein</fullName>
    </submittedName>
</protein>
<comment type="caution">
    <text evidence="2">The sequence shown here is derived from an EMBL/GenBank/DDBJ whole genome shotgun (WGS) entry which is preliminary data.</text>
</comment>
<keyword evidence="1" id="KW-0732">Signal</keyword>
<proteinExistence type="predicted"/>
<feature type="chain" id="PRO_5034723560" evidence="1">
    <location>
        <begin position="21"/>
        <end position="107"/>
    </location>
</feature>
<dbReference type="AlphaFoldDB" id="A0A8H5ZBH4"/>
<feature type="signal peptide" evidence="1">
    <location>
        <begin position="1"/>
        <end position="20"/>
    </location>
</feature>
<organism evidence="2 3">
    <name type="scientific">Cochliobolus sativus</name>
    <name type="common">Common root rot and spot blotch fungus</name>
    <name type="synonym">Bipolaris sorokiniana</name>
    <dbReference type="NCBI Taxonomy" id="45130"/>
    <lineage>
        <taxon>Eukaryota</taxon>
        <taxon>Fungi</taxon>
        <taxon>Dikarya</taxon>
        <taxon>Ascomycota</taxon>
        <taxon>Pezizomycotina</taxon>
        <taxon>Dothideomycetes</taxon>
        <taxon>Pleosporomycetidae</taxon>
        <taxon>Pleosporales</taxon>
        <taxon>Pleosporineae</taxon>
        <taxon>Pleosporaceae</taxon>
        <taxon>Bipolaris</taxon>
    </lineage>
</organism>
<reference evidence="2" key="1">
    <citation type="submission" date="2019-11" db="EMBL/GenBank/DDBJ databases">
        <title>Bipolaris sorokiniana Genome sequencing.</title>
        <authorList>
            <person name="Wang H."/>
        </authorList>
    </citation>
    <scope>NUCLEOTIDE SEQUENCE</scope>
</reference>
<name>A0A8H5ZBH4_COCSA</name>
<evidence type="ECO:0000256" key="1">
    <source>
        <dbReference type="SAM" id="SignalP"/>
    </source>
</evidence>
<evidence type="ECO:0000313" key="2">
    <source>
        <dbReference type="EMBL" id="KAF5845179.1"/>
    </source>
</evidence>